<proteinExistence type="predicted"/>
<accession>A0A9D1UBT7</accession>
<evidence type="ECO:0000313" key="2">
    <source>
        <dbReference type="Proteomes" id="UP000824265"/>
    </source>
</evidence>
<dbReference type="PANTHER" id="PTHR39431:SF1">
    <property type="entry name" value="FRPA_C-RELATED PROTEIN"/>
    <property type="match status" value="1"/>
</dbReference>
<name>A0A9D1UBT7_9FIRM</name>
<gene>
    <name evidence="1" type="ORF">H9742_03940</name>
</gene>
<protein>
    <submittedName>
        <fullName evidence="1">Uncharacterized protein</fullName>
    </submittedName>
</protein>
<comment type="caution">
    <text evidence="1">The sequence shown here is derived from an EMBL/GenBank/DDBJ whole genome shotgun (WGS) entry which is preliminary data.</text>
</comment>
<reference evidence="1" key="2">
    <citation type="submission" date="2021-04" db="EMBL/GenBank/DDBJ databases">
        <authorList>
            <person name="Gilroy R."/>
        </authorList>
    </citation>
    <scope>NUCLEOTIDE SEQUENCE</scope>
    <source>
        <strain evidence="1">CHK195-6426</strain>
    </source>
</reference>
<dbReference type="PANTHER" id="PTHR39431">
    <property type="entry name" value="FRPA/C-RELATED PROTEIN"/>
    <property type="match status" value="1"/>
</dbReference>
<sequence>MRIDYSTINMGSARSYQASEVTVGRYRVTDYLTGVTLSGTSVGTMVSREKEDTYGEDQTSLKESVSDIWEWNNRFSTASYRVTWRSENSRTMMELKELTVRYIFELLFGSPKERRNRQLSQEARQTAADTQFVSNAKMIDYRRETWRTEWESTSFSTVGTVKTSDGREIHFNVEVGMSRAFQEYFSTELNLAAFQMCDPLVINLDTDAADFSDQKFFFDIDGDGAEDQVSMLEQGSGYLALDKNGDGVINDGKELFGTASGDGFRDLAQYDEDGNGWIDENDAVWSRLQIWCKDENGQDVLYRLADKGVGAICLQNVSTDFTLKGQDGISGRVRSTGIFLYENGSAGTIQHVDVAKYEGEA</sequence>
<dbReference type="AlphaFoldDB" id="A0A9D1UBT7"/>
<reference evidence="1" key="1">
    <citation type="journal article" date="2021" name="PeerJ">
        <title>Extensive microbial diversity within the chicken gut microbiome revealed by metagenomics and culture.</title>
        <authorList>
            <person name="Gilroy R."/>
            <person name="Ravi A."/>
            <person name="Getino M."/>
            <person name="Pursley I."/>
            <person name="Horton D.L."/>
            <person name="Alikhan N.F."/>
            <person name="Baker D."/>
            <person name="Gharbi K."/>
            <person name="Hall N."/>
            <person name="Watson M."/>
            <person name="Adriaenssens E.M."/>
            <person name="Foster-Nyarko E."/>
            <person name="Jarju S."/>
            <person name="Secka A."/>
            <person name="Antonio M."/>
            <person name="Oren A."/>
            <person name="Chaudhuri R.R."/>
            <person name="La Ragione R."/>
            <person name="Hildebrand F."/>
            <person name="Pallen M.J."/>
        </authorList>
    </citation>
    <scope>NUCLEOTIDE SEQUENCE</scope>
    <source>
        <strain evidence="1">CHK195-6426</strain>
    </source>
</reference>
<dbReference type="EMBL" id="DXGH01000023">
    <property type="protein sequence ID" value="HIW80670.1"/>
    <property type="molecule type" value="Genomic_DNA"/>
</dbReference>
<organism evidence="1 2">
    <name type="scientific">Candidatus Acetatifactor stercoripullorum</name>
    <dbReference type="NCBI Taxonomy" id="2838414"/>
    <lineage>
        <taxon>Bacteria</taxon>
        <taxon>Bacillati</taxon>
        <taxon>Bacillota</taxon>
        <taxon>Clostridia</taxon>
        <taxon>Lachnospirales</taxon>
        <taxon>Lachnospiraceae</taxon>
        <taxon>Acetatifactor</taxon>
    </lineage>
</organism>
<dbReference type="Proteomes" id="UP000824265">
    <property type="component" value="Unassembled WGS sequence"/>
</dbReference>
<evidence type="ECO:0000313" key="1">
    <source>
        <dbReference type="EMBL" id="HIW80670.1"/>
    </source>
</evidence>